<dbReference type="PROSITE" id="PS00346">
    <property type="entry name" value="ETS_DOMAIN_2"/>
    <property type="match status" value="1"/>
</dbReference>
<keyword evidence="6" id="KW-1185">Reference proteome</keyword>
<accession>A7SZ91</accession>
<dbReference type="GO" id="GO:0006357">
    <property type="term" value="P:regulation of transcription by RNA polymerase II"/>
    <property type="evidence" value="ECO:0000318"/>
    <property type="project" value="GO_Central"/>
</dbReference>
<dbReference type="SMART" id="SM00413">
    <property type="entry name" value="ETS"/>
    <property type="match status" value="1"/>
</dbReference>
<dbReference type="PANTHER" id="PTHR11849">
    <property type="entry name" value="ETS"/>
    <property type="match status" value="1"/>
</dbReference>
<dbReference type="PhylomeDB" id="A7SZ91"/>
<evidence type="ECO:0000256" key="2">
    <source>
        <dbReference type="ARBA" id="ARBA00023125"/>
    </source>
</evidence>
<reference evidence="5 6" key="1">
    <citation type="journal article" date="2007" name="Science">
        <title>Sea anemone genome reveals ancestral eumetazoan gene repertoire and genomic organization.</title>
        <authorList>
            <person name="Putnam N.H."/>
            <person name="Srivastava M."/>
            <person name="Hellsten U."/>
            <person name="Dirks B."/>
            <person name="Chapman J."/>
            <person name="Salamov A."/>
            <person name="Terry A."/>
            <person name="Shapiro H."/>
            <person name="Lindquist E."/>
            <person name="Kapitonov V.V."/>
            <person name="Jurka J."/>
            <person name="Genikhovich G."/>
            <person name="Grigoriev I.V."/>
            <person name="Lucas S.M."/>
            <person name="Steele R.E."/>
            <person name="Finnerty J.R."/>
            <person name="Technau U."/>
            <person name="Martindale M.Q."/>
            <person name="Rokhsar D.S."/>
        </authorList>
    </citation>
    <scope>NUCLEOTIDE SEQUENCE [LARGE SCALE GENOMIC DNA]</scope>
    <source>
        <strain evidence="6">CH2 X CH6</strain>
    </source>
</reference>
<dbReference type="AlphaFoldDB" id="A7SZ91"/>
<dbReference type="GO" id="GO:0043565">
    <property type="term" value="F:sequence-specific DNA binding"/>
    <property type="evidence" value="ECO:0007669"/>
    <property type="project" value="InterPro"/>
</dbReference>
<dbReference type="eggNOG" id="KOG3806">
    <property type="taxonomic scope" value="Eukaryota"/>
</dbReference>
<dbReference type="GO" id="GO:0005634">
    <property type="term" value="C:nucleus"/>
    <property type="evidence" value="ECO:0000318"/>
    <property type="project" value="GO_Central"/>
</dbReference>
<keyword evidence="3" id="KW-0539">Nucleus</keyword>
<evidence type="ECO:0000259" key="4">
    <source>
        <dbReference type="PROSITE" id="PS50061"/>
    </source>
</evidence>
<dbReference type="Proteomes" id="UP000001593">
    <property type="component" value="Unassembled WGS sequence"/>
</dbReference>
<evidence type="ECO:0000313" key="5">
    <source>
        <dbReference type="EMBL" id="EDO30981.1"/>
    </source>
</evidence>
<proteinExistence type="inferred from homology"/>
<dbReference type="Pfam" id="PF00178">
    <property type="entry name" value="Ets"/>
    <property type="match status" value="1"/>
</dbReference>
<dbReference type="InterPro" id="IPR036388">
    <property type="entry name" value="WH-like_DNA-bd_sf"/>
</dbReference>
<dbReference type="HOGENOM" id="CLU_3056485_0_0_1"/>
<feature type="domain" description="ETS" evidence="4">
    <location>
        <begin position="1"/>
        <end position="44"/>
    </location>
</feature>
<dbReference type="InParanoid" id="A7SZ91"/>
<name>A7SZ91_NEMVE</name>
<comment type="subcellular location">
    <subcellularLocation>
        <location evidence="3">Nucleus</location>
    </subcellularLocation>
</comment>
<evidence type="ECO:0000256" key="1">
    <source>
        <dbReference type="ARBA" id="ARBA00005562"/>
    </source>
</evidence>
<evidence type="ECO:0000256" key="3">
    <source>
        <dbReference type="RuleBase" id="RU004019"/>
    </source>
</evidence>
<dbReference type="STRING" id="45351.A7SZ91"/>
<dbReference type="InterPro" id="IPR046328">
    <property type="entry name" value="ETS_fam"/>
</dbReference>
<dbReference type="InterPro" id="IPR000418">
    <property type="entry name" value="Ets_dom"/>
</dbReference>
<dbReference type="InterPro" id="IPR036390">
    <property type="entry name" value="WH_DNA-bd_sf"/>
</dbReference>
<sequence length="54" mass="6725">EFKLLKPEEVAKQWGKVKHRPKMNYEKLSRSLRFYYKQRILKKVRNHCSCRSEE</sequence>
<organism evidence="5 6">
    <name type="scientific">Nematostella vectensis</name>
    <name type="common">Starlet sea anemone</name>
    <dbReference type="NCBI Taxonomy" id="45351"/>
    <lineage>
        <taxon>Eukaryota</taxon>
        <taxon>Metazoa</taxon>
        <taxon>Cnidaria</taxon>
        <taxon>Anthozoa</taxon>
        <taxon>Hexacorallia</taxon>
        <taxon>Actiniaria</taxon>
        <taxon>Edwardsiidae</taxon>
        <taxon>Nematostella</taxon>
    </lineage>
</organism>
<dbReference type="GO" id="GO:0030154">
    <property type="term" value="P:cell differentiation"/>
    <property type="evidence" value="ECO:0000318"/>
    <property type="project" value="GO_Central"/>
</dbReference>
<dbReference type="OMA" id="ILICQVA"/>
<dbReference type="GO" id="GO:0000981">
    <property type="term" value="F:DNA-binding transcription factor activity, RNA polymerase II-specific"/>
    <property type="evidence" value="ECO:0000318"/>
    <property type="project" value="GO_Central"/>
</dbReference>
<comment type="similarity">
    <text evidence="1 3">Belongs to the ETS family.</text>
</comment>
<protein>
    <recommendedName>
        <fullName evidence="4">ETS domain-containing protein</fullName>
    </recommendedName>
</protein>
<dbReference type="Gene3D" id="1.10.10.10">
    <property type="entry name" value="Winged helix-like DNA-binding domain superfamily/Winged helix DNA-binding domain"/>
    <property type="match status" value="1"/>
</dbReference>
<feature type="non-terminal residue" evidence="5">
    <location>
        <position position="1"/>
    </location>
</feature>
<gene>
    <name evidence="5" type="ORF">NEMVEDRAFT_v1g138886</name>
</gene>
<evidence type="ECO:0000313" key="6">
    <source>
        <dbReference type="Proteomes" id="UP000001593"/>
    </source>
</evidence>
<keyword evidence="2 3" id="KW-0238">DNA-binding</keyword>
<dbReference type="PROSITE" id="PS50061">
    <property type="entry name" value="ETS_DOMAIN_3"/>
    <property type="match status" value="1"/>
</dbReference>
<dbReference type="SUPFAM" id="SSF46785">
    <property type="entry name" value="Winged helix' DNA-binding domain"/>
    <property type="match status" value="1"/>
</dbReference>
<dbReference type="EMBL" id="DS469955">
    <property type="protein sequence ID" value="EDO30981.1"/>
    <property type="molecule type" value="Genomic_DNA"/>
</dbReference>
<dbReference type="PANTHER" id="PTHR11849:SF133">
    <property type="entry name" value="ETS DOMAIN-CONTAINING PROTEIN"/>
    <property type="match status" value="1"/>
</dbReference>